<name>A0A0A9D8P4_ARUDO</name>
<protein>
    <submittedName>
        <fullName evidence="2">Uncharacterized protein</fullName>
    </submittedName>
</protein>
<evidence type="ECO:0000256" key="1">
    <source>
        <dbReference type="SAM" id="MobiDB-lite"/>
    </source>
</evidence>
<feature type="region of interest" description="Disordered" evidence="1">
    <location>
        <begin position="1"/>
        <end position="20"/>
    </location>
</feature>
<dbReference type="EMBL" id="GBRH01214837">
    <property type="protein sequence ID" value="JAD83058.1"/>
    <property type="molecule type" value="Transcribed_RNA"/>
</dbReference>
<proteinExistence type="predicted"/>
<reference evidence="2" key="1">
    <citation type="submission" date="2014-09" db="EMBL/GenBank/DDBJ databases">
        <authorList>
            <person name="Magalhaes I.L.F."/>
            <person name="Oliveira U."/>
            <person name="Santos F.R."/>
            <person name="Vidigal T.H.D.A."/>
            <person name="Brescovit A.D."/>
            <person name="Santos A.J."/>
        </authorList>
    </citation>
    <scope>NUCLEOTIDE SEQUENCE</scope>
    <source>
        <tissue evidence="2">Shoot tissue taken approximately 20 cm above the soil surface</tissue>
    </source>
</reference>
<accession>A0A0A9D8P4</accession>
<reference evidence="2" key="2">
    <citation type="journal article" date="2015" name="Data Brief">
        <title>Shoot transcriptome of the giant reed, Arundo donax.</title>
        <authorList>
            <person name="Barrero R.A."/>
            <person name="Guerrero F.D."/>
            <person name="Moolhuijzen P."/>
            <person name="Goolsby J.A."/>
            <person name="Tidwell J."/>
            <person name="Bellgard S.E."/>
            <person name="Bellgard M.I."/>
        </authorList>
    </citation>
    <scope>NUCLEOTIDE SEQUENCE</scope>
    <source>
        <tissue evidence="2">Shoot tissue taken approximately 20 cm above the soil surface</tissue>
    </source>
</reference>
<feature type="compositionally biased region" description="Polar residues" evidence="1">
    <location>
        <begin position="8"/>
        <end position="20"/>
    </location>
</feature>
<evidence type="ECO:0000313" key="2">
    <source>
        <dbReference type="EMBL" id="JAD83058.1"/>
    </source>
</evidence>
<dbReference type="AlphaFoldDB" id="A0A0A9D8P4"/>
<sequence length="55" mass="5993">MMGVDLIVSTNPSTRDNGNTDLHQMMTAAACKEDLCQQILDSHPSLLFHGEPHGN</sequence>
<organism evidence="2">
    <name type="scientific">Arundo donax</name>
    <name type="common">Giant reed</name>
    <name type="synonym">Donax arundinaceus</name>
    <dbReference type="NCBI Taxonomy" id="35708"/>
    <lineage>
        <taxon>Eukaryota</taxon>
        <taxon>Viridiplantae</taxon>
        <taxon>Streptophyta</taxon>
        <taxon>Embryophyta</taxon>
        <taxon>Tracheophyta</taxon>
        <taxon>Spermatophyta</taxon>
        <taxon>Magnoliopsida</taxon>
        <taxon>Liliopsida</taxon>
        <taxon>Poales</taxon>
        <taxon>Poaceae</taxon>
        <taxon>PACMAD clade</taxon>
        <taxon>Arundinoideae</taxon>
        <taxon>Arundineae</taxon>
        <taxon>Arundo</taxon>
    </lineage>
</organism>